<feature type="compositionally biased region" description="Acidic residues" evidence="14">
    <location>
        <begin position="46"/>
        <end position="60"/>
    </location>
</feature>
<comment type="caution">
    <text evidence="17">The sequence shown here is derived from an EMBL/GenBank/DDBJ whole genome shotgun (WGS) entry which is preliminary data.</text>
</comment>
<sequence>MLIILLTVLIGGLIILAVTGWTLGLRQLYVDSLIRIFEWGSTLSGTDEEEEDGEEEEEPKEDEHLKKRKPRRSSSSSDLGIIAREKSEVIDAKLHSTEEPTSKKTTVSVVVDDTLDFITAGIEAVIDDQVTSRFSAAQLPSWNLLSRTKLSFHYVNWQLALLWVAGFLFRYLILMPARVALFAIAIFLMCSTTTIIGYIPNKPIRKYLNRRAMLMSMRIFSRAFSSVIRFHDKENRANKGGICVANHTSPIDVMVLSCDNCYAMIGQRQGGFLGFLQTALSRAEHHIWFERSESGDRKKVVERMREHVNDETKLPIIIFPEGTCINNTSVMMFKKGSFERHIDMFSNRDYN</sequence>
<name>A0A8S1H0V5_9PELO</name>
<dbReference type="OrthoDB" id="10051137at2759"/>
<comment type="subcellular location">
    <subcellularLocation>
        <location evidence="1">Membrane</location>
    </subcellularLocation>
</comment>
<keyword evidence="7 15" id="KW-1133">Transmembrane helix</keyword>
<dbReference type="InterPro" id="IPR045252">
    <property type="entry name" value="LPCAT1-like"/>
</dbReference>
<evidence type="ECO:0000256" key="7">
    <source>
        <dbReference type="ARBA" id="ARBA00022989"/>
    </source>
</evidence>
<feature type="region of interest" description="Disordered" evidence="14">
    <location>
        <begin position="45"/>
        <end position="78"/>
    </location>
</feature>
<dbReference type="PANTHER" id="PTHR23063:SF53">
    <property type="entry name" value="PHOSPHOLIPID_GLYCEROL ACYLTRANSFERASE DOMAIN-CONTAINING PROTEIN"/>
    <property type="match status" value="1"/>
</dbReference>
<dbReference type="SMART" id="SM00563">
    <property type="entry name" value="PlsC"/>
    <property type="match status" value="1"/>
</dbReference>
<evidence type="ECO:0000256" key="4">
    <source>
        <dbReference type="ARBA" id="ARBA00022516"/>
    </source>
</evidence>
<protein>
    <recommendedName>
        <fullName evidence="16">Phospholipid/glycerol acyltransferase domain-containing protein</fullName>
    </recommendedName>
</protein>
<evidence type="ECO:0000313" key="18">
    <source>
        <dbReference type="Proteomes" id="UP000835052"/>
    </source>
</evidence>
<dbReference type="GO" id="GO:0005783">
    <property type="term" value="C:endoplasmic reticulum"/>
    <property type="evidence" value="ECO:0007669"/>
    <property type="project" value="TreeGrafter"/>
</dbReference>
<keyword evidence="4" id="KW-0444">Lipid biosynthesis</keyword>
<feature type="domain" description="Phospholipid/glycerol acyltransferase" evidence="16">
    <location>
        <begin position="241"/>
        <end position="349"/>
    </location>
</feature>
<evidence type="ECO:0000256" key="13">
    <source>
        <dbReference type="ARBA" id="ARBA00025707"/>
    </source>
</evidence>
<evidence type="ECO:0000256" key="10">
    <source>
        <dbReference type="ARBA" id="ARBA00023209"/>
    </source>
</evidence>
<feature type="transmembrane region" description="Helical" evidence="15">
    <location>
        <begin position="6"/>
        <end position="25"/>
    </location>
</feature>
<keyword evidence="6 15" id="KW-0812">Transmembrane</keyword>
<keyword evidence="9 15" id="KW-0472">Membrane</keyword>
<gene>
    <name evidence="17" type="ORF">CAUJ_LOCUS4673</name>
</gene>
<comment type="similarity">
    <text evidence="3">Belongs to the 1-acyl-sn-glycerol-3-phosphate acyltransferase family.</text>
</comment>
<keyword evidence="8" id="KW-0443">Lipid metabolism</keyword>
<accession>A0A8S1H0V5</accession>
<dbReference type="InterPro" id="IPR002123">
    <property type="entry name" value="Plipid/glycerol_acylTrfase"/>
</dbReference>
<proteinExistence type="inferred from homology"/>
<evidence type="ECO:0000259" key="16">
    <source>
        <dbReference type="SMART" id="SM00563"/>
    </source>
</evidence>
<dbReference type="CDD" id="cd07991">
    <property type="entry name" value="LPLAT_LPCAT1-like"/>
    <property type="match status" value="1"/>
</dbReference>
<evidence type="ECO:0000256" key="2">
    <source>
        <dbReference type="ARBA" id="ARBA00005189"/>
    </source>
</evidence>
<keyword evidence="11" id="KW-1208">Phospholipid metabolism</keyword>
<dbReference type="Pfam" id="PF01553">
    <property type="entry name" value="Acyltransferase"/>
    <property type="match status" value="1"/>
</dbReference>
<keyword evidence="18" id="KW-1185">Reference proteome</keyword>
<evidence type="ECO:0000256" key="11">
    <source>
        <dbReference type="ARBA" id="ARBA00023264"/>
    </source>
</evidence>
<keyword evidence="12" id="KW-0012">Acyltransferase</keyword>
<evidence type="ECO:0000256" key="1">
    <source>
        <dbReference type="ARBA" id="ARBA00004370"/>
    </source>
</evidence>
<organism evidence="17 18">
    <name type="scientific">Caenorhabditis auriculariae</name>
    <dbReference type="NCBI Taxonomy" id="2777116"/>
    <lineage>
        <taxon>Eukaryota</taxon>
        <taxon>Metazoa</taxon>
        <taxon>Ecdysozoa</taxon>
        <taxon>Nematoda</taxon>
        <taxon>Chromadorea</taxon>
        <taxon>Rhabditida</taxon>
        <taxon>Rhabditina</taxon>
        <taxon>Rhabditomorpha</taxon>
        <taxon>Rhabditoidea</taxon>
        <taxon>Rhabditidae</taxon>
        <taxon>Peloderinae</taxon>
        <taxon>Caenorhabditis</taxon>
    </lineage>
</organism>
<evidence type="ECO:0000256" key="3">
    <source>
        <dbReference type="ARBA" id="ARBA00008655"/>
    </source>
</evidence>
<feature type="transmembrane region" description="Helical" evidence="15">
    <location>
        <begin position="179"/>
        <end position="201"/>
    </location>
</feature>
<evidence type="ECO:0000256" key="9">
    <source>
        <dbReference type="ARBA" id="ARBA00023136"/>
    </source>
</evidence>
<dbReference type="AlphaFoldDB" id="A0A8S1H0V5"/>
<reference evidence="17" key="1">
    <citation type="submission" date="2020-10" db="EMBL/GenBank/DDBJ databases">
        <authorList>
            <person name="Kikuchi T."/>
        </authorList>
    </citation>
    <scope>NUCLEOTIDE SEQUENCE</scope>
    <source>
        <strain evidence="17">NKZ352</strain>
    </source>
</reference>
<dbReference type="SUPFAM" id="SSF69593">
    <property type="entry name" value="Glycerol-3-phosphate (1)-acyltransferase"/>
    <property type="match status" value="1"/>
</dbReference>
<evidence type="ECO:0000256" key="14">
    <source>
        <dbReference type="SAM" id="MobiDB-lite"/>
    </source>
</evidence>
<dbReference type="Proteomes" id="UP000835052">
    <property type="component" value="Unassembled WGS sequence"/>
</dbReference>
<comment type="pathway">
    <text evidence="2">Lipid metabolism.</text>
</comment>
<dbReference type="GO" id="GO:0008654">
    <property type="term" value="P:phospholipid biosynthetic process"/>
    <property type="evidence" value="ECO:0007669"/>
    <property type="project" value="UniProtKB-KW"/>
</dbReference>
<keyword evidence="10" id="KW-0594">Phospholipid biosynthesis</keyword>
<comment type="pathway">
    <text evidence="13">Phospholipid metabolism.</text>
</comment>
<evidence type="ECO:0000256" key="6">
    <source>
        <dbReference type="ARBA" id="ARBA00022692"/>
    </source>
</evidence>
<feature type="transmembrane region" description="Helical" evidence="15">
    <location>
        <begin position="154"/>
        <end position="173"/>
    </location>
</feature>
<dbReference type="GO" id="GO:0019432">
    <property type="term" value="P:triglyceride biosynthetic process"/>
    <property type="evidence" value="ECO:0007669"/>
    <property type="project" value="TreeGrafter"/>
</dbReference>
<dbReference type="GO" id="GO:0004366">
    <property type="term" value="F:glycerol-3-phosphate O-acyltransferase activity"/>
    <property type="evidence" value="ECO:0007669"/>
    <property type="project" value="TreeGrafter"/>
</dbReference>
<evidence type="ECO:0000256" key="12">
    <source>
        <dbReference type="ARBA" id="ARBA00023315"/>
    </source>
</evidence>
<evidence type="ECO:0000256" key="15">
    <source>
        <dbReference type="SAM" id="Phobius"/>
    </source>
</evidence>
<keyword evidence="5" id="KW-0808">Transferase</keyword>
<dbReference type="EMBL" id="CAJGYM010000009">
    <property type="protein sequence ID" value="CAD6188754.1"/>
    <property type="molecule type" value="Genomic_DNA"/>
</dbReference>
<dbReference type="PANTHER" id="PTHR23063">
    <property type="entry name" value="PHOSPHOLIPID ACYLTRANSFERASE"/>
    <property type="match status" value="1"/>
</dbReference>
<evidence type="ECO:0000256" key="8">
    <source>
        <dbReference type="ARBA" id="ARBA00023098"/>
    </source>
</evidence>
<dbReference type="GO" id="GO:0016020">
    <property type="term" value="C:membrane"/>
    <property type="evidence" value="ECO:0007669"/>
    <property type="project" value="UniProtKB-SubCell"/>
</dbReference>
<evidence type="ECO:0000313" key="17">
    <source>
        <dbReference type="EMBL" id="CAD6188754.1"/>
    </source>
</evidence>
<evidence type="ECO:0000256" key="5">
    <source>
        <dbReference type="ARBA" id="ARBA00022679"/>
    </source>
</evidence>